<keyword evidence="3 5" id="KW-0479">Metal-binding</keyword>
<dbReference type="CDD" id="cd18683">
    <property type="entry name" value="PIN_VapC-like"/>
    <property type="match status" value="1"/>
</dbReference>
<dbReference type="OrthoDB" id="32974at2"/>
<keyword evidence="4 5" id="KW-0378">Hydrolase</keyword>
<evidence type="ECO:0000259" key="6">
    <source>
        <dbReference type="Pfam" id="PF01850"/>
    </source>
</evidence>
<name>N6Z2T0_THAL4</name>
<dbReference type="AlphaFoldDB" id="N6Z2T0"/>
<evidence type="ECO:0000313" key="8">
    <source>
        <dbReference type="Proteomes" id="UP000013232"/>
    </source>
</evidence>
<dbReference type="InterPro" id="IPR029060">
    <property type="entry name" value="PIN-like_dom_sf"/>
</dbReference>
<dbReference type="Pfam" id="PF01850">
    <property type="entry name" value="PIN"/>
    <property type="match status" value="1"/>
</dbReference>
<comment type="caution">
    <text evidence="7">The sequence shown here is derived from an EMBL/GenBank/DDBJ whole genome shotgun (WGS) entry which is preliminary data.</text>
</comment>
<evidence type="ECO:0000256" key="5">
    <source>
        <dbReference type="HAMAP-Rule" id="MF_00265"/>
    </source>
</evidence>
<dbReference type="GO" id="GO:0000287">
    <property type="term" value="F:magnesium ion binding"/>
    <property type="evidence" value="ECO:0007669"/>
    <property type="project" value="UniProtKB-UniRule"/>
</dbReference>
<keyword evidence="5" id="KW-0800">Toxin</keyword>
<keyword evidence="5" id="KW-0460">Magnesium</keyword>
<organism evidence="7 8">
    <name type="scientific">Thauera linaloolentis (strain DSM 12138 / JCM 21573 / CCUG 41526 / CIP 105981 / IAM 15112 / NBRC 102519 / 47Lol)</name>
    <dbReference type="NCBI Taxonomy" id="1123367"/>
    <lineage>
        <taxon>Bacteria</taxon>
        <taxon>Pseudomonadati</taxon>
        <taxon>Pseudomonadota</taxon>
        <taxon>Betaproteobacteria</taxon>
        <taxon>Rhodocyclales</taxon>
        <taxon>Zoogloeaceae</taxon>
        <taxon>Thauera</taxon>
    </lineage>
</organism>
<dbReference type="GO" id="GO:0016787">
    <property type="term" value="F:hydrolase activity"/>
    <property type="evidence" value="ECO:0007669"/>
    <property type="project" value="UniProtKB-KW"/>
</dbReference>
<keyword evidence="8" id="KW-1185">Reference proteome</keyword>
<comment type="similarity">
    <text evidence="5">Belongs to the PINc/VapC protein family.</text>
</comment>
<dbReference type="GO" id="GO:0004540">
    <property type="term" value="F:RNA nuclease activity"/>
    <property type="evidence" value="ECO:0007669"/>
    <property type="project" value="InterPro"/>
</dbReference>
<dbReference type="HAMAP" id="MF_00265">
    <property type="entry name" value="VapC_Nob1"/>
    <property type="match status" value="1"/>
</dbReference>
<gene>
    <name evidence="5" type="primary">vapC</name>
    <name evidence="7" type="ORF">C666_13100</name>
</gene>
<proteinExistence type="inferred from homology"/>
<feature type="binding site" evidence="5">
    <location>
        <position position="5"/>
    </location>
    <ligand>
        <name>Mg(2+)</name>
        <dbReference type="ChEBI" id="CHEBI:18420"/>
    </ligand>
</feature>
<dbReference type="Proteomes" id="UP000013232">
    <property type="component" value="Unassembled WGS sequence"/>
</dbReference>
<dbReference type="EC" id="3.1.-.-" evidence="5"/>
<protein>
    <recommendedName>
        <fullName evidence="5">Ribonuclease VapC</fullName>
        <shortName evidence="5">RNase VapC</shortName>
        <ecNumber evidence="5">3.1.-.-</ecNumber>
    </recommendedName>
    <alternativeName>
        <fullName evidence="5">Toxin VapC</fullName>
    </alternativeName>
</protein>
<reference evidence="7 8" key="1">
    <citation type="submission" date="2012-09" db="EMBL/GenBank/DDBJ databases">
        <title>Draft Genome Sequences of 6 Strains from Genus Thauera.</title>
        <authorList>
            <person name="Liu B."/>
            <person name="Shapleigh J.P."/>
            <person name="Frostegard A.H."/>
        </authorList>
    </citation>
    <scope>NUCLEOTIDE SEQUENCE [LARGE SCALE GENOMIC DNA]</scope>
    <source>
        <strain evidence="8">47Lol / DSM 12138</strain>
    </source>
</reference>
<accession>N6Z2T0</accession>
<evidence type="ECO:0000256" key="2">
    <source>
        <dbReference type="ARBA" id="ARBA00022722"/>
    </source>
</evidence>
<dbReference type="RefSeq" id="WP_004340256.1">
    <property type="nucleotide sequence ID" value="NZ_AMXE01000054.1"/>
</dbReference>
<evidence type="ECO:0000313" key="7">
    <source>
        <dbReference type="EMBL" id="ENO86449.1"/>
    </source>
</evidence>
<dbReference type="SUPFAM" id="SSF88723">
    <property type="entry name" value="PIN domain-like"/>
    <property type="match status" value="1"/>
</dbReference>
<evidence type="ECO:0000256" key="4">
    <source>
        <dbReference type="ARBA" id="ARBA00022801"/>
    </source>
</evidence>
<dbReference type="EMBL" id="AMXE01000054">
    <property type="protein sequence ID" value="ENO86449.1"/>
    <property type="molecule type" value="Genomic_DNA"/>
</dbReference>
<dbReference type="Gene3D" id="3.40.50.1010">
    <property type="entry name" value="5'-nuclease"/>
    <property type="match status" value="1"/>
</dbReference>
<dbReference type="eggNOG" id="COG5611">
    <property type="taxonomic scope" value="Bacteria"/>
</dbReference>
<dbReference type="GO" id="GO:0090729">
    <property type="term" value="F:toxin activity"/>
    <property type="evidence" value="ECO:0007669"/>
    <property type="project" value="UniProtKB-KW"/>
</dbReference>
<evidence type="ECO:0000256" key="3">
    <source>
        <dbReference type="ARBA" id="ARBA00022723"/>
    </source>
</evidence>
<comment type="cofactor">
    <cofactor evidence="5">
        <name>Mg(2+)</name>
        <dbReference type="ChEBI" id="CHEBI:18420"/>
    </cofactor>
</comment>
<dbReference type="InterPro" id="IPR022907">
    <property type="entry name" value="VapC_family"/>
</dbReference>
<feature type="binding site" evidence="5">
    <location>
        <position position="101"/>
    </location>
    <ligand>
        <name>Mg(2+)</name>
        <dbReference type="ChEBI" id="CHEBI:18420"/>
    </ligand>
</feature>
<feature type="domain" description="PIN" evidence="6">
    <location>
        <begin position="3"/>
        <end position="128"/>
    </location>
</feature>
<keyword evidence="2 5" id="KW-0540">Nuclease</keyword>
<comment type="function">
    <text evidence="5">Toxic component of a toxin-antitoxin (TA) system. An RNase.</text>
</comment>
<dbReference type="STRING" id="1123367.GCA_000621305_03325"/>
<dbReference type="InterPro" id="IPR002716">
    <property type="entry name" value="PIN_dom"/>
</dbReference>
<keyword evidence="1 5" id="KW-1277">Toxin-antitoxin system</keyword>
<sequence>MVALDTNVLVRWLVVDDAGQAETVAALFDQYSREKARLFVSVTVVLEFEWVLRACYGFDKASVLAALDALLGVEEIELQHESAVEVALWHYRPGGAPDFADCMHLALVSESARGPLLSFDRRAAKLDGVRRLS</sequence>
<evidence type="ECO:0000256" key="1">
    <source>
        <dbReference type="ARBA" id="ARBA00022649"/>
    </source>
</evidence>